<evidence type="ECO:0000313" key="3">
    <source>
        <dbReference type="EMBL" id="QJA51143.1"/>
    </source>
</evidence>
<organism evidence="3">
    <name type="scientific">viral metagenome</name>
    <dbReference type="NCBI Taxonomy" id="1070528"/>
    <lineage>
        <taxon>unclassified sequences</taxon>
        <taxon>metagenomes</taxon>
        <taxon>organismal metagenomes</taxon>
    </lineage>
</organism>
<evidence type="ECO:0000259" key="2">
    <source>
        <dbReference type="Pfam" id="PF13264"/>
    </source>
</evidence>
<proteinExistence type="predicted"/>
<name>A0A6H1ZT89_9ZZZZ</name>
<feature type="compositionally biased region" description="Low complexity" evidence="1">
    <location>
        <begin position="483"/>
        <end position="492"/>
    </location>
</feature>
<evidence type="ECO:0000256" key="1">
    <source>
        <dbReference type="SAM" id="MobiDB-lite"/>
    </source>
</evidence>
<reference evidence="3" key="1">
    <citation type="submission" date="2020-03" db="EMBL/GenBank/DDBJ databases">
        <title>The deep terrestrial virosphere.</title>
        <authorList>
            <person name="Holmfeldt K."/>
            <person name="Nilsson E."/>
            <person name="Simone D."/>
            <person name="Lopez-Fernandez M."/>
            <person name="Wu X."/>
            <person name="de Brujin I."/>
            <person name="Lundin D."/>
            <person name="Andersson A."/>
            <person name="Bertilsson S."/>
            <person name="Dopson M."/>
        </authorList>
    </citation>
    <scope>NUCLEOTIDE SEQUENCE</scope>
    <source>
        <strain evidence="3">TM448A01998</strain>
        <strain evidence="4">TM448B01424</strain>
    </source>
</reference>
<protein>
    <recommendedName>
        <fullName evidence="2">DUF4055 domain-containing protein</fullName>
    </recommendedName>
</protein>
<dbReference type="AlphaFoldDB" id="A0A6H1ZT89"/>
<feature type="domain" description="DUF4055" evidence="2">
    <location>
        <begin position="262"/>
        <end position="398"/>
    </location>
</feature>
<dbReference type="Pfam" id="PF13264">
    <property type="entry name" value="DUF4055"/>
    <property type="match status" value="1"/>
</dbReference>
<dbReference type="InterPro" id="IPR025129">
    <property type="entry name" value="DUF4055"/>
</dbReference>
<dbReference type="EMBL" id="MT144758">
    <property type="protein sequence ID" value="QJH98915.1"/>
    <property type="molecule type" value="Genomic_DNA"/>
</dbReference>
<evidence type="ECO:0000313" key="4">
    <source>
        <dbReference type="EMBL" id="QJH98915.1"/>
    </source>
</evidence>
<feature type="region of interest" description="Disordered" evidence="1">
    <location>
        <begin position="471"/>
        <end position="506"/>
    </location>
</feature>
<dbReference type="EMBL" id="MT144240">
    <property type="protein sequence ID" value="QJA51143.1"/>
    <property type="molecule type" value="Genomic_DNA"/>
</dbReference>
<sequence length="506" mass="56653">MPEQQQWEFPEKLIFGRAQYHPSYREWLPLWKYYQAIFDGSDGAKEYLTKFVEEEIAAYKIRQKDSAFPRICARALGVFTGHIFSQPPDTSRLPEKLKYLDDNFDGDGTDAITFLQDQHRAPVMPLGACYLLVTKPIATTPIANREQEIAQGLQPMVVPFSPIQLVKWDFDEQGNLLYVVLKDKYRRSGGFTEEHVEYELLRVWTQTSWALYHSKEDSTEGVQSSSYELLSSGKHKLGEVPLVAMYNMRQSRFCGTTEMRTLGLADFALDIYSKITWLDQGLKYQGFPIPVILSQDEDLTMVKAGPGYGIQLKGENDDAKMLETTGQALSLLNDKITSSKMEFLDTAFRQLSPTKATGGNEAAEKKKLDLSQLVAAVKAKGNNVQEAHRNVCRLAAKWEGLPTEGFADWVGYSIEVTPEAFVATVDEIGKLYATYGIIDHETAFEMVKNNGELPESIEYSEVEARIALEQEDNARRLAASQDNTTTSSSGGQQPPPQGGNNGGTTQ</sequence>
<accession>A0A6H1ZT89</accession>
<gene>
    <name evidence="3" type="ORF">TM448A01998_0004</name>
    <name evidence="4" type="ORF">TM448B01424_0011</name>
</gene>